<proteinExistence type="predicted"/>
<comment type="caution">
    <text evidence="1">The sequence shown here is derived from an EMBL/GenBank/DDBJ whole genome shotgun (WGS) entry which is preliminary data.</text>
</comment>
<organism evidence="1 2">
    <name type="scientific">Cylindrospermopsis raciborskii CENA303</name>
    <dbReference type="NCBI Taxonomy" id="1170769"/>
    <lineage>
        <taxon>Bacteria</taxon>
        <taxon>Bacillati</taxon>
        <taxon>Cyanobacteriota</taxon>
        <taxon>Cyanophyceae</taxon>
        <taxon>Nostocales</taxon>
        <taxon>Aphanizomenonaceae</taxon>
        <taxon>Cylindrospermopsis</taxon>
    </lineage>
</organism>
<name>A0A1X4G642_9CYAN</name>
<dbReference type="Proteomes" id="UP000192997">
    <property type="component" value="Unassembled WGS sequence"/>
</dbReference>
<sequence>MYPITQLPNLETGNDIETKATSYAIARFVSSYLSFALLNYCSIKTKAAAAIPCVQTVIENLSKNLHVTEILLGIKAETSPIVAIKKILELIGVKLRRQGREAKGQRLWVYKVEKNPLFETIKSTNGRSCRGLELYERGLGRGNN</sequence>
<dbReference type="AlphaFoldDB" id="A0A1X4G642"/>
<evidence type="ECO:0000313" key="2">
    <source>
        <dbReference type="Proteomes" id="UP000192997"/>
    </source>
</evidence>
<dbReference type="EMBL" id="NBYN01000049">
    <property type="protein sequence ID" value="OSO90274.1"/>
    <property type="molecule type" value="Genomic_DNA"/>
</dbReference>
<dbReference type="RefSeq" id="WP_085728344.1">
    <property type="nucleotide sequence ID" value="NZ_NBYN01000049.1"/>
</dbReference>
<gene>
    <name evidence="1" type="ORF">B7O87_09580</name>
</gene>
<evidence type="ECO:0000313" key="1">
    <source>
        <dbReference type="EMBL" id="OSO90274.1"/>
    </source>
</evidence>
<protein>
    <submittedName>
        <fullName evidence="1">Uncharacterized protein</fullName>
    </submittedName>
</protein>
<accession>A0A1X4G642</accession>
<reference evidence="2" key="1">
    <citation type="submission" date="2017-04" db="EMBL/GenBank/DDBJ databases">
        <authorList>
            <person name="Abreu V.A."/>
            <person name="Popin R.V."/>
            <person name="Rigonato J."/>
            <person name="Andreote A.P."/>
            <person name="Schaker P.C."/>
            <person name="Hoff-Risseti C."/>
            <person name="Alvarenga D.O."/>
            <person name="Varani A.M."/>
            <person name="Fiore M.F."/>
        </authorList>
    </citation>
    <scope>NUCLEOTIDE SEQUENCE [LARGE SCALE GENOMIC DNA]</scope>
    <source>
        <strain evidence="2">CENA303</strain>
    </source>
</reference>